<organism evidence="4 5">
    <name type="scientific">Hydra vulgaris</name>
    <name type="common">Hydra</name>
    <name type="synonym">Hydra attenuata</name>
    <dbReference type="NCBI Taxonomy" id="6087"/>
    <lineage>
        <taxon>Eukaryota</taxon>
        <taxon>Metazoa</taxon>
        <taxon>Cnidaria</taxon>
        <taxon>Hydrozoa</taxon>
        <taxon>Hydroidolina</taxon>
        <taxon>Anthoathecata</taxon>
        <taxon>Aplanulata</taxon>
        <taxon>Hydridae</taxon>
        <taxon>Hydra</taxon>
    </lineage>
</organism>
<dbReference type="PANTHER" id="PTHR16154:SF28">
    <property type="entry name" value="STERILE ALPHA MOTIF DOMAIN-CONTAINING PROTEIN 14"/>
    <property type="match status" value="1"/>
</dbReference>
<evidence type="ECO:0000256" key="2">
    <source>
        <dbReference type="ARBA" id="ARBA00023054"/>
    </source>
</evidence>
<accession>A0ABM4DG51</accession>
<feature type="coiled-coil region" evidence="3">
    <location>
        <begin position="150"/>
        <end position="216"/>
    </location>
</feature>
<protein>
    <submittedName>
        <fullName evidence="5">GRIP and coiled-coil domain-containing protein 2</fullName>
    </submittedName>
</protein>
<evidence type="ECO:0000256" key="3">
    <source>
        <dbReference type="SAM" id="Coils"/>
    </source>
</evidence>
<evidence type="ECO:0000313" key="5">
    <source>
        <dbReference type="RefSeq" id="XP_065673408.1"/>
    </source>
</evidence>
<name>A0ABM4DG51_HYDVU</name>
<dbReference type="Gene3D" id="1.10.287.1490">
    <property type="match status" value="1"/>
</dbReference>
<dbReference type="PANTHER" id="PTHR16154">
    <property type="entry name" value="NEURABIN"/>
    <property type="match status" value="1"/>
</dbReference>
<feature type="coiled-coil region" evidence="3">
    <location>
        <begin position="20"/>
        <end position="117"/>
    </location>
</feature>
<evidence type="ECO:0000313" key="4">
    <source>
        <dbReference type="Proteomes" id="UP001652625"/>
    </source>
</evidence>
<dbReference type="GeneID" id="100211803"/>
<evidence type="ECO:0000256" key="1">
    <source>
        <dbReference type="ARBA" id="ARBA00022553"/>
    </source>
</evidence>
<dbReference type="RefSeq" id="XP_065673408.1">
    <property type="nucleotide sequence ID" value="XM_065817336.1"/>
</dbReference>
<keyword evidence="1" id="KW-0597">Phosphoprotein</keyword>
<sequence length="744" mass="87958">MSWSEEEWKSGLSFNALEKITFLEESVESYRKEINQYKCKTENLERQLDDTKKKLEDVSKEKTNLERNLSDLHVKFEKEQEKSKRMYASFNKKETIIHDLNERVVSLKQDNDKKCRQIEKLEFHLETLNSKYIDNDSKAKENTNRFNQSSANSIQRIEELEERIQRHVKENKDLQVSNDEIIKESFEKQECLKDEIENLKIQIQRLENKCASLERVNGNAVFSKSIAEAEDQVENTYLERDDLFMRNKVLQEEVQVLKKTLREKNLSWYIEGNKCHTRSLCSCSENLKTNNISDLTNRVDSGLCHSHEVLLSKVESLNYEEIAPVDHDIKSQVYVQINGAALPSNEKFSSHENSDAFVEKSVDVCMSEKLKLKHEIEQMKDIYINHMRVCNSTAKKQSSVNNAIDQEIESKHDERDHRVQELEQKLTDEKSRCLKLQEELSTHRSDVSTSRLESIEETVKCLLNQYRDAKDNDILTAVIKQFSTDITENFLHVQDFIQSAHMMTREKIIAYFEKTNHQKVNKTPTRELKNENEFMRVESRVNKKRNFIGDLENMKNSLCSIQQSIHGYECQVSTIEEERDRFHEELVKMVEIMQHKDEEIVKFKCMYEAEKVKVTDNDSCFKREMEALKTEQLEIYEEFREMCDNLKKKDVELLNKTKEMKLKTKEWREKEDSLNENISSLQNECSQITHDKVRIENELEVKSKEVVSLIKRVHHSIDHIKFLFDCLSRVEKMFQDAKKKGLYP</sequence>
<dbReference type="SUPFAM" id="SSF90257">
    <property type="entry name" value="Myosin rod fragments"/>
    <property type="match status" value="1"/>
</dbReference>
<keyword evidence="2 3" id="KW-0175">Coiled coil</keyword>
<feature type="coiled-coil region" evidence="3">
    <location>
        <begin position="664"/>
        <end position="698"/>
    </location>
</feature>
<dbReference type="InterPro" id="IPR043446">
    <property type="entry name" value="Neurabin-like"/>
</dbReference>
<reference evidence="5" key="1">
    <citation type="submission" date="2025-08" db="UniProtKB">
        <authorList>
            <consortium name="RefSeq"/>
        </authorList>
    </citation>
    <scope>IDENTIFICATION</scope>
</reference>
<dbReference type="Proteomes" id="UP001652625">
    <property type="component" value="Chromosome 14"/>
</dbReference>
<proteinExistence type="predicted"/>
<feature type="coiled-coil region" evidence="3">
    <location>
        <begin position="419"/>
        <end position="472"/>
    </location>
</feature>
<gene>
    <name evidence="5" type="primary">LOC100211803</name>
</gene>
<keyword evidence="4" id="KW-1185">Reference proteome</keyword>